<keyword evidence="1" id="KW-0732">Signal</keyword>
<dbReference type="Gene3D" id="3.40.50.1820">
    <property type="entry name" value="alpha/beta hydrolase"/>
    <property type="match status" value="1"/>
</dbReference>
<organism evidence="2 3">
    <name type="scientific">Aeromicrobium chenweiae</name>
    <dbReference type="NCBI Taxonomy" id="2079793"/>
    <lineage>
        <taxon>Bacteria</taxon>
        <taxon>Bacillati</taxon>
        <taxon>Actinomycetota</taxon>
        <taxon>Actinomycetes</taxon>
        <taxon>Propionibacteriales</taxon>
        <taxon>Nocardioidaceae</taxon>
        <taxon>Aeromicrobium</taxon>
    </lineage>
</organism>
<dbReference type="RefSeq" id="WP_108576925.1">
    <property type="nucleotide sequence ID" value="NZ_CP026952.1"/>
</dbReference>
<evidence type="ECO:0000313" key="3">
    <source>
        <dbReference type="Proteomes" id="UP000244384"/>
    </source>
</evidence>
<accession>A0A2S0WIW1</accession>
<dbReference type="InterPro" id="IPR003140">
    <property type="entry name" value="PLipase/COase/thioEstase"/>
</dbReference>
<sequence>MRRSITIDGRTRTMTVVGDPHSAHPRDLVLVLHGSKQTGDVHRRFTGHAFDAMADSGAAVVVYLDGHQKNWNDARKDSFFPARTDDVDDVGLVRRVVEDLQQSFGIDPNRVFVVGYSNGGQMVLRLINEVPELIAGAAVIAATMPAPENFLLPVGEAGSKPLPVLLIHGTKDPIVSYRGGSMNRFLRRVFRAGGPMWSAERTAEHLARRNGIVGDASVAPLVRAGRPARTWVEQTEYSQEGAPPVRLLTIHGGGHTVPGPKKAPFVLGATEQRVSAAEAVADFFGISRQDRERTA</sequence>
<dbReference type="PANTHER" id="PTHR43037:SF1">
    <property type="entry name" value="BLL1128 PROTEIN"/>
    <property type="match status" value="1"/>
</dbReference>
<proteinExistence type="predicted"/>
<reference evidence="3" key="1">
    <citation type="submission" date="2018-01" db="EMBL/GenBank/DDBJ databases">
        <authorList>
            <person name="Li J."/>
        </authorList>
    </citation>
    <scope>NUCLEOTIDE SEQUENCE [LARGE SCALE GENOMIC DNA]</scope>
    <source>
        <strain evidence="3">592</strain>
    </source>
</reference>
<evidence type="ECO:0000313" key="2">
    <source>
        <dbReference type="EMBL" id="AWB91279.1"/>
    </source>
</evidence>
<dbReference type="InterPro" id="IPR050955">
    <property type="entry name" value="Plant_Biomass_Hydrol_Est"/>
</dbReference>
<dbReference type="Pfam" id="PF02230">
    <property type="entry name" value="Abhydrolase_2"/>
    <property type="match status" value="1"/>
</dbReference>
<name>A0A2S0WIW1_9ACTN</name>
<protein>
    <submittedName>
        <fullName evidence="2">Uncharacterized protein</fullName>
    </submittedName>
</protein>
<dbReference type="KEGG" id="aez:C3E78_03050"/>
<dbReference type="PANTHER" id="PTHR43037">
    <property type="entry name" value="UNNAMED PRODUCT-RELATED"/>
    <property type="match status" value="1"/>
</dbReference>
<dbReference type="InterPro" id="IPR029058">
    <property type="entry name" value="AB_hydrolase_fold"/>
</dbReference>
<dbReference type="AlphaFoldDB" id="A0A2S0WIW1"/>
<keyword evidence="3" id="KW-1185">Reference proteome</keyword>
<evidence type="ECO:0000256" key="1">
    <source>
        <dbReference type="ARBA" id="ARBA00022729"/>
    </source>
</evidence>
<dbReference type="OrthoDB" id="9767239at2"/>
<dbReference type="GO" id="GO:0016787">
    <property type="term" value="F:hydrolase activity"/>
    <property type="evidence" value="ECO:0007669"/>
    <property type="project" value="InterPro"/>
</dbReference>
<dbReference type="Proteomes" id="UP000244384">
    <property type="component" value="Chromosome"/>
</dbReference>
<dbReference type="EMBL" id="CP026952">
    <property type="protein sequence ID" value="AWB91279.1"/>
    <property type="molecule type" value="Genomic_DNA"/>
</dbReference>
<accession>A0A5F2EQB4</accession>
<dbReference type="SUPFAM" id="SSF53474">
    <property type="entry name" value="alpha/beta-Hydrolases"/>
    <property type="match status" value="1"/>
</dbReference>
<gene>
    <name evidence="2" type="ORF">C3E78_03050</name>
</gene>